<evidence type="ECO:0000259" key="2">
    <source>
        <dbReference type="PROSITE" id="PS51781"/>
    </source>
</evidence>
<organism evidence="3 4">
    <name type="scientific">Ruegeria meonggei</name>
    <dbReference type="NCBI Taxonomy" id="1446476"/>
    <lineage>
        <taxon>Bacteria</taxon>
        <taxon>Pseudomonadati</taxon>
        <taxon>Pseudomonadota</taxon>
        <taxon>Alphaproteobacteria</taxon>
        <taxon>Rhodobacterales</taxon>
        <taxon>Roseobacteraceae</taxon>
        <taxon>Ruegeria</taxon>
    </lineage>
</organism>
<keyword evidence="4" id="KW-1185">Reference proteome</keyword>
<keyword evidence="1" id="KW-0732">Signal</keyword>
<accession>A0A1X6ZA30</accession>
<dbReference type="Pfam" id="PF08239">
    <property type="entry name" value="SH3_3"/>
    <property type="match status" value="1"/>
</dbReference>
<dbReference type="SMART" id="SM00287">
    <property type="entry name" value="SH3b"/>
    <property type="match status" value="1"/>
</dbReference>
<dbReference type="RefSeq" id="WP_085822642.1">
    <property type="nucleotide sequence ID" value="NZ_FWFP01000005.1"/>
</dbReference>
<dbReference type="EMBL" id="FWFP01000005">
    <property type="protein sequence ID" value="SLN45863.1"/>
    <property type="molecule type" value="Genomic_DNA"/>
</dbReference>
<dbReference type="Proteomes" id="UP000193778">
    <property type="component" value="Unassembled WGS sequence"/>
</dbReference>
<reference evidence="4" key="1">
    <citation type="submission" date="2017-03" db="EMBL/GenBank/DDBJ databases">
        <authorList>
            <person name="Rodrigo-Torres L."/>
            <person name="Arahal R.D."/>
            <person name="Lucena T."/>
        </authorList>
    </citation>
    <scope>NUCLEOTIDE SEQUENCE [LARGE SCALE GENOMIC DNA]</scope>
    <source>
        <strain evidence="4">CECT 8411</strain>
    </source>
</reference>
<dbReference type="AlphaFoldDB" id="A0A1X6ZA30"/>
<dbReference type="PROSITE" id="PS51781">
    <property type="entry name" value="SH3B"/>
    <property type="match status" value="1"/>
</dbReference>
<dbReference type="Gene3D" id="2.30.30.40">
    <property type="entry name" value="SH3 Domains"/>
    <property type="match status" value="1"/>
</dbReference>
<sequence>MDCTKLALTLVFLAGTAAAQQLDQDFTIIEDDQAAGCAGSIVSGLDPNGDGFLSVRTGPGSQFSKIDELHNGDLVRTCTRDGKWYGVYYGQPRRKGWVHGNWLIDGAG</sequence>
<feature type="domain" description="SH3b" evidence="2">
    <location>
        <begin position="37"/>
        <end position="107"/>
    </location>
</feature>
<dbReference type="OrthoDB" id="9816009at2"/>
<feature type="chain" id="PRO_5013118221" evidence="1">
    <location>
        <begin position="20"/>
        <end position="108"/>
    </location>
</feature>
<evidence type="ECO:0000313" key="4">
    <source>
        <dbReference type="Proteomes" id="UP000193778"/>
    </source>
</evidence>
<proteinExistence type="predicted"/>
<dbReference type="InterPro" id="IPR003646">
    <property type="entry name" value="SH3-like_bac-type"/>
</dbReference>
<name>A0A1X6ZA30_9RHOB</name>
<evidence type="ECO:0000256" key="1">
    <source>
        <dbReference type="SAM" id="SignalP"/>
    </source>
</evidence>
<protein>
    <submittedName>
        <fullName evidence="3">Bacterial SH3 domain protein</fullName>
    </submittedName>
</protein>
<evidence type="ECO:0000313" key="3">
    <source>
        <dbReference type="EMBL" id="SLN45863.1"/>
    </source>
</evidence>
<gene>
    <name evidence="3" type="ORF">RUM8411_02138</name>
</gene>
<feature type="signal peptide" evidence="1">
    <location>
        <begin position="1"/>
        <end position="19"/>
    </location>
</feature>